<feature type="region of interest" description="Disordered" evidence="5">
    <location>
        <begin position="501"/>
        <end position="538"/>
    </location>
</feature>
<dbReference type="InterPro" id="IPR039924">
    <property type="entry name" value="ICln/Lot5/Saf5"/>
</dbReference>
<keyword evidence="7" id="KW-1185">Reference proteome</keyword>
<dbReference type="Proteomes" id="UP000007800">
    <property type="component" value="Unassembled WGS sequence"/>
</dbReference>
<dbReference type="GO" id="GO:0045292">
    <property type="term" value="P:mRNA cis splicing, via spliceosome"/>
    <property type="evidence" value="ECO:0007669"/>
    <property type="project" value="TreeGrafter"/>
</dbReference>
<dbReference type="PANTHER" id="PTHR21399">
    <property type="entry name" value="CHLORIDE CONDUCTANCE REGULATORY PROTEIN ICLN"/>
    <property type="match status" value="1"/>
</dbReference>
<reference evidence="6 7" key="1">
    <citation type="submission" date="2008-07" db="EMBL/GenBank/DDBJ databases">
        <authorList>
            <person name="El-Sayed N."/>
            <person name="Caler E."/>
            <person name="Inman J."/>
            <person name="Amedeo P."/>
            <person name="Hass B."/>
            <person name="Wortman J."/>
        </authorList>
    </citation>
    <scope>NUCLEOTIDE SEQUENCE [LARGE SCALE GENOMIC DNA]</scope>
    <source>
        <strain evidence="6">ATCC 50983</strain>
        <strain evidence="7">ATCC 50983 / TXsc</strain>
    </source>
</reference>
<dbReference type="GO" id="GO:0000387">
    <property type="term" value="P:spliceosomal snRNP assembly"/>
    <property type="evidence" value="ECO:0007669"/>
    <property type="project" value="TreeGrafter"/>
</dbReference>
<evidence type="ECO:0000256" key="5">
    <source>
        <dbReference type="SAM" id="MobiDB-lite"/>
    </source>
</evidence>
<keyword evidence="3" id="KW-0963">Cytoplasm</keyword>
<name>C5M0L7_PERM5</name>
<dbReference type="Gene3D" id="2.30.29.30">
    <property type="entry name" value="Pleckstrin-homology domain (PH domain)/Phosphotyrosine-binding domain (PTB)"/>
    <property type="match status" value="1"/>
</dbReference>
<evidence type="ECO:0000313" key="6">
    <source>
        <dbReference type="EMBL" id="EEQ97375.1"/>
    </source>
</evidence>
<dbReference type="OMA" id="RYETESC"/>
<dbReference type="AlphaFoldDB" id="C5M0L7"/>
<dbReference type="GO" id="GO:0005681">
    <property type="term" value="C:spliceosomal complex"/>
    <property type="evidence" value="ECO:0007669"/>
    <property type="project" value="TreeGrafter"/>
</dbReference>
<dbReference type="Pfam" id="PF03517">
    <property type="entry name" value="Voldacs"/>
    <property type="match status" value="1"/>
</dbReference>
<evidence type="ECO:0000256" key="4">
    <source>
        <dbReference type="ARBA" id="ARBA00023242"/>
    </source>
</evidence>
<evidence type="ECO:0000256" key="3">
    <source>
        <dbReference type="ARBA" id="ARBA00022490"/>
    </source>
</evidence>
<feature type="compositionally biased region" description="Acidic residues" evidence="5">
    <location>
        <begin position="465"/>
        <end position="475"/>
    </location>
</feature>
<dbReference type="RefSeq" id="XP_002764659.1">
    <property type="nucleotide sequence ID" value="XM_002764613.1"/>
</dbReference>
<gene>
    <name evidence="6" type="ORF">Pmar_PMAR029099</name>
</gene>
<dbReference type="OrthoDB" id="418691at2759"/>
<protein>
    <submittedName>
        <fullName evidence="6">Uncharacterized protein</fullName>
    </submittedName>
</protein>
<feature type="region of interest" description="Disordered" evidence="5">
    <location>
        <begin position="465"/>
        <end position="486"/>
    </location>
</feature>
<sequence length="538" mass="59867">MLAALQHQLSGDGVCVSYLAGAKQGHWPAIPWQNDITCSPRFPGTTNNLLESLKSPASKQKAEAMLLNEVKICSACGKACALTLEVCNSCSGDIKTTAKSYTDNVMMCFMLGIGKTCDYPLTVPIRAQALYRVAKDVAVSQFISNPEFVKKLFSPSVVSEIMRDPGSFIDTYAMAGFNYPPSQMQIHLQFILPPLMPFHTRLLMEDKHFHFLRFFEYRYVRTVLQFLVESSATVDLVGQFDAESVVDCIKDCTGIDYFTHHREMMCRFKHNNKTAANWEAADFEYAVLSSSDGSASDSVILLRSGEEAPMKNALAIQSNDKLILQNYGRPYSLMGAPTGTYYRYAKHPDDICDWTDPMVNQSPIVDINSPGVSFITERTGPEEPCWQPDEHVMHKFTQVRCYVGDACLGTGVILMTSTRFVWLSIENEAVGLGIEYKSIQLHATATELCDEIPEPCLYLQLEPEVSEDDDEMEDPPEIRLVPSNPESTLQPMFDALNEMQLAHPDDDEGSTDAEAPMDMSGFTFAPGFSLDTDTPNGH</sequence>
<dbReference type="GeneID" id="9055034"/>
<evidence type="ECO:0000313" key="7">
    <source>
        <dbReference type="Proteomes" id="UP000007800"/>
    </source>
</evidence>
<dbReference type="InterPro" id="IPR011993">
    <property type="entry name" value="PH-like_dom_sf"/>
</dbReference>
<accession>C5M0L7</accession>
<organism evidence="7">
    <name type="scientific">Perkinsus marinus (strain ATCC 50983 / TXsc)</name>
    <dbReference type="NCBI Taxonomy" id="423536"/>
    <lineage>
        <taxon>Eukaryota</taxon>
        <taxon>Sar</taxon>
        <taxon>Alveolata</taxon>
        <taxon>Perkinsozoa</taxon>
        <taxon>Perkinsea</taxon>
        <taxon>Perkinsida</taxon>
        <taxon>Perkinsidae</taxon>
        <taxon>Perkinsus</taxon>
    </lineage>
</organism>
<dbReference type="GO" id="GO:0034715">
    <property type="term" value="C:pICln-Sm protein complex"/>
    <property type="evidence" value="ECO:0007669"/>
    <property type="project" value="TreeGrafter"/>
</dbReference>
<dbReference type="RefSeq" id="XP_002764658.1">
    <property type="nucleotide sequence ID" value="XM_002764612.1"/>
</dbReference>
<dbReference type="PANTHER" id="PTHR21399:SF0">
    <property type="entry name" value="METHYLOSOME SUBUNIT PICLN"/>
    <property type="match status" value="1"/>
</dbReference>
<comment type="subcellular location">
    <subcellularLocation>
        <location evidence="2">Cytoplasm</location>
    </subcellularLocation>
    <subcellularLocation>
        <location evidence="1">Nucleus</location>
    </subcellularLocation>
</comment>
<keyword evidence="4" id="KW-0539">Nucleus</keyword>
<dbReference type="EMBL" id="GG687161">
    <property type="protein sequence ID" value="EEQ97376.1"/>
    <property type="molecule type" value="Genomic_DNA"/>
</dbReference>
<evidence type="ECO:0000256" key="1">
    <source>
        <dbReference type="ARBA" id="ARBA00004123"/>
    </source>
</evidence>
<proteinExistence type="predicted"/>
<dbReference type="GO" id="GO:0005829">
    <property type="term" value="C:cytosol"/>
    <property type="evidence" value="ECO:0007669"/>
    <property type="project" value="TreeGrafter"/>
</dbReference>
<dbReference type="EMBL" id="GG687161">
    <property type="protein sequence ID" value="EEQ97375.1"/>
    <property type="molecule type" value="Genomic_DNA"/>
</dbReference>
<evidence type="ECO:0000256" key="2">
    <source>
        <dbReference type="ARBA" id="ARBA00004496"/>
    </source>
</evidence>